<dbReference type="AlphaFoldDB" id="A0A0S1X8R2"/>
<evidence type="ECO:0000256" key="1">
    <source>
        <dbReference type="SAM" id="Phobius"/>
    </source>
</evidence>
<name>A0A0S1X8R2_THEBA</name>
<feature type="transmembrane region" description="Helical" evidence="1">
    <location>
        <begin position="12"/>
        <end position="38"/>
    </location>
</feature>
<keyword evidence="1" id="KW-0812">Transmembrane</keyword>
<proteinExistence type="predicted"/>
<sequence length="178" mass="20511">MTHISPEKKRLLLNSLIIFLFWLLRLTFFAPGACISFSDYLGTFMPALLLSIIVLGLAELLADIEYKKTLFGVVAVGFLLFTFFTLVALMPTARFFLILALIFAFMAFHEKKALSKATKLERWTIRLMGFLFPALWIAGWECAIYNQLYVWSMRLCLLVGEAFVILTWKISHREIRSI</sequence>
<dbReference type="Proteomes" id="UP000066042">
    <property type="component" value="Chromosome"/>
</dbReference>
<feature type="transmembrane region" description="Helical" evidence="1">
    <location>
        <begin position="44"/>
        <end position="62"/>
    </location>
</feature>
<organism evidence="2 3">
    <name type="scientific">Thermococcus barophilus</name>
    <dbReference type="NCBI Taxonomy" id="55802"/>
    <lineage>
        <taxon>Archaea</taxon>
        <taxon>Methanobacteriati</taxon>
        <taxon>Methanobacteriota</taxon>
        <taxon>Thermococci</taxon>
        <taxon>Thermococcales</taxon>
        <taxon>Thermococcaceae</taxon>
        <taxon>Thermococcus</taxon>
    </lineage>
</organism>
<accession>A0A0S1X8R2</accession>
<keyword evidence="1" id="KW-1133">Transmembrane helix</keyword>
<dbReference type="PATRIC" id="fig|55802.8.peg.200"/>
<dbReference type="EMBL" id="CP013050">
    <property type="protein sequence ID" value="ALM74181.1"/>
    <property type="molecule type" value="Genomic_DNA"/>
</dbReference>
<feature type="transmembrane region" description="Helical" evidence="1">
    <location>
        <begin position="151"/>
        <end position="168"/>
    </location>
</feature>
<keyword evidence="1" id="KW-0472">Membrane</keyword>
<gene>
    <name evidence="2" type="ORF">TBCH5v1_0203</name>
</gene>
<dbReference type="STRING" id="55802.TBCH5v1_0203"/>
<reference evidence="2 3" key="1">
    <citation type="journal article" date="2016" name="Genome Announc.">
        <title>Complete genome sequence of the hyperthermophilic and piezophilic archaeon Thermococcus barophilus Ch5, capable of growth at the expense of hydrogenogenesis from carbon monoxide and formate.</title>
        <authorList>
            <person name="Oger P."/>
            <person name="Sokolova T.G."/>
            <person name="Kozhevnikova D.A."/>
            <person name="Taranov E.A."/>
            <person name="Vannier P."/>
            <person name="Lee H.S."/>
            <person name="Kwon K.K."/>
            <person name="Kang S.G."/>
            <person name="Lee J.H."/>
            <person name="Bonch-Osmolovskaya E.A."/>
            <person name="Lebedinsky A.V."/>
        </authorList>
    </citation>
    <scope>NUCLEOTIDE SEQUENCE [LARGE SCALE GENOMIC DNA]</scope>
    <source>
        <strain evidence="3">Ch5</strain>
    </source>
</reference>
<protein>
    <submittedName>
        <fullName evidence="2">Uncharacterized protein</fullName>
    </submittedName>
</protein>
<feature type="transmembrane region" description="Helical" evidence="1">
    <location>
        <begin position="69"/>
        <end position="89"/>
    </location>
</feature>
<feature type="transmembrane region" description="Helical" evidence="1">
    <location>
        <begin position="123"/>
        <end position="139"/>
    </location>
</feature>
<evidence type="ECO:0000313" key="3">
    <source>
        <dbReference type="Proteomes" id="UP000066042"/>
    </source>
</evidence>
<feature type="transmembrane region" description="Helical" evidence="1">
    <location>
        <begin position="95"/>
        <end position="111"/>
    </location>
</feature>
<evidence type="ECO:0000313" key="2">
    <source>
        <dbReference type="EMBL" id="ALM74181.1"/>
    </source>
</evidence>